<dbReference type="FunFam" id="3.90.190.10:FF:000045">
    <property type="entry name" value="Tyrosine-protein phosphatase non-receptor type 12"/>
    <property type="match status" value="1"/>
</dbReference>
<protein>
    <recommendedName>
        <fullName evidence="2">protein-tyrosine-phosphatase</fullName>
        <ecNumber evidence="2">3.1.3.48</ecNumber>
    </recommendedName>
</protein>
<feature type="domain" description="Tyrosine specific protein phosphatases" evidence="9">
    <location>
        <begin position="167"/>
        <end position="244"/>
    </location>
</feature>
<dbReference type="Pfam" id="PF00102">
    <property type="entry name" value="Y_phosphatase"/>
    <property type="match status" value="1"/>
</dbReference>
<evidence type="ECO:0000313" key="10">
    <source>
        <dbReference type="EMBL" id="ELT90328.1"/>
    </source>
</evidence>
<dbReference type="PROSITE" id="PS00383">
    <property type="entry name" value="TYR_PHOSPHATASE_1"/>
    <property type="match status" value="1"/>
</dbReference>
<accession>R7T9D3</accession>
<organism evidence="10">
    <name type="scientific">Capitella teleta</name>
    <name type="common">Polychaete worm</name>
    <dbReference type="NCBI Taxonomy" id="283909"/>
    <lineage>
        <taxon>Eukaryota</taxon>
        <taxon>Metazoa</taxon>
        <taxon>Spiralia</taxon>
        <taxon>Lophotrochozoa</taxon>
        <taxon>Annelida</taxon>
        <taxon>Polychaeta</taxon>
        <taxon>Sedentaria</taxon>
        <taxon>Scolecida</taxon>
        <taxon>Capitellidae</taxon>
        <taxon>Capitella</taxon>
    </lineage>
</organism>
<feature type="domain" description="Tyrosine-protein phosphatase" evidence="8">
    <location>
        <begin position="1"/>
        <end position="253"/>
    </location>
</feature>
<dbReference type="InterPro" id="IPR000387">
    <property type="entry name" value="Tyr_Pase_dom"/>
</dbReference>
<dbReference type="PROSITE" id="PS50055">
    <property type="entry name" value="TYR_PHOSPHATASE_PTP"/>
    <property type="match status" value="1"/>
</dbReference>
<dbReference type="Proteomes" id="UP000014760">
    <property type="component" value="Unassembled WGS sequence"/>
</dbReference>
<evidence type="ECO:0000256" key="5">
    <source>
        <dbReference type="ARBA" id="ARBA00022801"/>
    </source>
</evidence>
<gene>
    <name evidence="10" type="ORF">CAPTEDRAFT_133488</name>
</gene>
<dbReference type="EC" id="3.1.3.48" evidence="2"/>
<dbReference type="HOGENOM" id="CLU_001645_9_1_1"/>
<keyword evidence="12" id="KW-1185">Reference proteome</keyword>
<dbReference type="GO" id="GO:0005737">
    <property type="term" value="C:cytoplasm"/>
    <property type="evidence" value="ECO:0007669"/>
    <property type="project" value="UniProtKB-SubCell"/>
</dbReference>
<dbReference type="SUPFAM" id="SSF52799">
    <property type="entry name" value="(Phosphotyrosine protein) phosphatases II"/>
    <property type="match status" value="1"/>
</dbReference>
<dbReference type="InterPro" id="IPR016130">
    <property type="entry name" value="Tyr_Pase_AS"/>
</dbReference>
<dbReference type="InterPro" id="IPR047170">
    <property type="entry name" value="PTN12/18/22"/>
</dbReference>
<keyword evidence="4" id="KW-0597">Phosphoprotein</keyword>
<reference evidence="12" key="1">
    <citation type="submission" date="2012-12" db="EMBL/GenBank/DDBJ databases">
        <authorList>
            <person name="Hellsten U."/>
            <person name="Grimwood J."/>
            <person name="Chapman J.A."/>
            <person name="Shapiro H."/>
            <person name="Aerts A."/>
            <person name="Otillar R.P."/>
            <person name="Terry A.Y."/>
            <person name="Boore J.L."/>
            <person name="Simakov O."/>
            <person name="Marletaz F."/>
            <person name="Cho S.-J."/>
            <person name="Edsinger-Gonzales E."/>
            <person name="Havlak P."/>
            <person name="Kuo D.-H."/>
            <person name="Larsson T."/>
            <person name="Lv J."/>
            <person name="Arendt D."/>
            <person name="Savage R."/>
            <person name="Osoegawa K."/>
            <person name="de Jong P."/>
            <person name="Lindberg D.R."/>
            <person name="Seaver E.C."/>
            <person name="Weisblat D.A."/>
            <person name="Putnam N.H."/>
            <person name="Grigoriev I.V."/>
            <person name="Rokhsar D.S."/>
        </authorList>
    </citation>
    <scope>NUCLEOTIDE SEQUENCE</scope>
    <source>
        <strain evidence="12">I ESC-2004</strain>
    </source>
</reference>
<dbReference type="InterPro" id="IPR029021">
    <property type="entry name" value="Prot-tyrosine_phosphatase-like"/>
</dbReference>
<dbReference type="OMA" id="REQRAYM"/>
<evidence type="ECO:0000256" key="6">
    <source>
        <dbReference type="ARBA" id="ARBA00022912"/>
    </source>
</evidence>
<keyword evidence="5" id="KW-0378">Hydrolase</keyword>
<comment type="subcellular location">
    <subcellularLocation>
        <location evidence="1">Cytoplasm</location>
    </subcellularLocation>
</comment>
<dbReference type="SMART" id="SM00194">
    <property type="entry name" value="PTPc"/>
    <property type="match status" value="1"/>
</dbReference>
<dbReference type="PROSITE" id="PS50056">
    <property type="entry name" value="TYR_PHOSPHATASE_2"/>
    <property type="match status" value="1"/>
</dbReference>
<dbReference type="InterPro" id="IPR000242">
    <property type="entry name" value="PTP_cat"/>
</dbReference>
<evidence type="ECO:0000256" key="2">
    <source>
        <dbReference type="ARBA" id="ARBA00013064"/>
    </source>
</evidence>
<dbReference type="EMBL" id="AMQN01014442">
    <property type="status" value="NOT_ANNOTATED_CDS"/>
    <property type="molecule type" value="Genomic_DNA"/>
</dbReference>
<dbReference type="EMBL" id="KB310978">
    <property type="protein sequence ID" value="ELT90328.1"/>
    <property type="molecule type" value="Genomic_DNA"/>
</dbReference>
<dbReference type="Gene3D" id="3.90.190.10">
    <property type="entry name" value="Protein tyrosine phosphatase superfamily"/>
    <property type="match status" value="1"/>
</dbReference>
<dbReference type="InterPro" id="IPR003595">
    <property type="entry name" value="Tyr_Pase_cat"/>
</dbReference>
<evidence type="ECO:0000256" key="1">
    <source>
        <dbReference type="ARBA" id="ARBA00004496"/>
    </source>
</evidence>
<dbReference type="OrthoDB" id="10253954at2759"/>
<name>R7T9D3_CAPTE</name>
<dbReference type="PANTHER" id="PTHR45983">
    <property type="entry name" value="TYROSINE PHOSPHATSE N18, PUTATIVE-RELATED"/>
    <property type="match status" value="1"/>
</dbReference>
<dbReference type="PRINTS" id="PR00700">
    <property type="entry name" value="PRTYPHPHTASE"/>
</dbReference>
<dbReference type="GO" id="GO:0005634">
    <property type="term" value="C:nucleus"/>
    <property type="evidence" value="ECO:0007669"/>
    <property type="project" value="TreeGrafter"/>
</dbReference>
<evidence type="ECO:0000256" key="4">
    <source>
        <dbReference type="ARBA" id="ARBA00022553"/>
    </source>
</evidence>
<dbReference type="AlphaFoldDB" id="R7T9D3"/>
<keyword evidence="6" id="KW-0904">Protein phosphatase</keyword>
<sequence>MQYKQITPATVGLTPENISKNRYKDVIPYDESRVKLTPVDGAEGSDYINASYVNGVVKDHEYIAAMGPLASTADDFWRMVWQEKVYVIITACNEYEGCPKKCHRYWSQDVLDDVEFGDISIKLDEETQESPDFICRSLRVSRGGEERLLSQLHYLSWPDRSVPSSVESILNLITTMRQKQASRSGPILVHCSAGCGRTGTIIAVDYVWNLIKLAKLPEQFSLKALVLKMRKQRPAFVQAPEQYKFLHECVAELFLQHLSKVKGHTYENCVLNEDEAVRLD</sequence>
<dbReference type="PANTHER" id="PTHR45983:SF2">
    <property type="entry name" value="PROTEIN-TYROSINE-PHOSPHATASE"/>
    <property type="match status" value="1"/>
</dbReference>
<evidence type="ECO:0000256" key="3">
    <source>
        <dbReference type="ARBA" id="ARBA00022490"/>
    </source>
</evidence>
<evidence type="ECO:0000313" key="11">
    <source>
        <dbReference type="EnsemblMetazoa" id="CapteP133488"/>
    </source>
</evidence>
<reference evidence="11" key="3">
    <citation type="submission" date="2015-06" db="UniProtKB">
        <authorList>
            <consortium name="EnsemblMetazoa"/>
        </authorList>
    </citation>
    <scope>IDENTIFICATION</scope>
</reference>
<evidence type="ECO:0000259" key="9">
    <source>
        <dbReference type="PROSITE" id="PS50056"/>
    </source>
</evidence>
<evidence type="ECO:0000256" key="7">
    <source>
        <dbReference type="ARBA" id="ARBA00034734"/>
    </source>
</evidence>
<evidence type="ECO:0000259" key="8">
    <source>
        <dbReference type="PROSITE" id="PS50055"/>
    </source>
</evidence>
<comment type="similarity">
    <text evidence="7">Belongs to the protein-tyrosine phosphatase family. Non-receptor class 4 subfamily.</text>
</comment>
<reference evidence="10 12" key="2">
    <citation type="journal article" date="2013" name="Nature">
        <title>Insights into bilaterian evolution from three spiralian genomes.</title>
        <authorList>
            <person name="Simakov O."/>
            <person name="Marletaz F."/>
            <person name="Cho S.J."/>
            <person name="Edsinger-Gonzales E."/>
            <person name="Havlak P."/>
            <person name="Hellsten U."/>
            <person name="Kuo D.H."/>
            <person name="Larsson T."/>
            <person name="Lv J."/>
            <person name="Arendt D."/>
            <person name="Savage R."/>
            <person name="Osoegawa K."/>
            <person name="de Jong P."/>
            <person name="Grimwood J."/>
            <person name="Chapman J.A."/>
            <person name="Shapiro H."/>
            <person name="Aerts A."/>
            <person name="Otillar R.P."/>
            <person name="Terry A.Y."/>
            <person name="Boore J.L."/>
            <person name="Grigoriev I.V."/>
            <person name="Lindberg D.R."/>
            <person name="Seaver E.C."/>
            <person name="Weisblat D.A."/>
            <person name="Putnam N.H."/>
            <person name="Rokhsar D.S."/>
        </authorList>
    </citation>
    <scope>NUCLEOTIDE SEQUENCE</scope>
    <source>
        <strain evidence="10 12">I ESC-2004</strain>
    </source>
</reference>
<evidence type="ECO:0000313" key="12">
    <source>
        <dbReference type="Proteomes" id="UP000014760"/>
    </source>
</evidence>
<proteinExistence type="inferred from homology"/>
<dbReference type="STRING" id="283909.R7T9D3"/>
<keyword evidence="3" id="KW-0963">Cytoplasm</keyword>
<dbReference type="GO" id="GO:0004726">
    <property type="term" value="F:non-membrane spanning protein tyrosine phosphatase activity"/>
    <property type="evidence" value="ECO:0007669"/>
    <property type="project" value="InterPro"/>
</dbReference>
<dbReference type="SMART" id="SM00404">
    <property type="entry name" value="PTPc_motif"/>
    <property type="match status" value="1"/>
</dbReference>
<dbReference type="EnsemblMetazoa" id="CapteT133488">
    <property type="protein sequence ID" value="CapteP133488"/>
    <property type="gene ID" value="CapteG133488"/>
</dbReference>